<name>A0A1P8UAT9_9MICO</name>
<dbReference type="SUPFAM" id="SSF52540">
    <property type="entry name" value="P-loop containing nucleoside triphosphate hydrolases"/>
    <property type="match status" value="1"/>
</dbReference>
<accession>A0A1P8UAT9</accession>
<dbReference type="STRING" id="36805.BOH66_14040"/>
<organism evidence="1 2">
    <name type="scientific">Microbacterium aurum</name>
    <dbReference type="NCBI Taxonomy" id="36805"/>
    <lineage>
        <taxon>Bacteria</taxon>
        <taxon>Bacillati</taxon>
        <taxon>Actinomycetota</taxon>
        <taxon>Actinomycetes</taxon>
        <taxon>Micrococcales</taxon>
        <taxon>Microbacteriaceae</taxon>
        <taxon>Microbacterium</taxon>
    </lineage>
</organism>
<protein>
    <submittedName>
        <fullName evidence="1">Uncharacterized protein</fullName>
    </submittedName>
</protein>
<dbReference type="OrthoDB" id="4793383at2"/>
<dbReference type="RefSeq" id="WP_076691619.1">
    <property type="nucleotide sequence ID" value="NZ_CP018762.1"/>
</dbReference>
<proteinExistence type="predicted"/>
<dbReference type="Proteomes" id="UP000187185">
    <property type="component" value="Chromosome"/>
</dbReference>
<dbReference type="AlphaFoldDB" id="A0A1P8UAT9"/>
<dbReference type="Gene3D" id="3.40.50.300">
    <property type="entry name" value="P-loop containing nucleotide triphosphate hydrolases"/>
    <property type="match status" value="1"/>
</dbReference>
<evidence type="ECO:0000313" key="2">
    <source>
        <dbReference type="Proteomes" id="UP000187185"/>
    </source>
</evidence>
<evidence type="ECO:0000313" key="1">
    <source>
        <dbReference type="EMBL" id="APZ35241.1"/>
    </source>
</evidence>
<dbReference type="KEGG" id="maur:BOH66_14040"/>
<gene>
    <name evidence="1" type="ORF">BOH66_14040</name>
</gene>
<reference evidence="1 2" key="1">
    <citation type="submission" date="2016-12" db="EMBL/GenBank/DDBJ databases">
        <title>Complete genome sequence of Microbacterium aurum KACC 15219.</title>
        <authorList>
            <person name="Jung Y."/>
            <person name="Shin J.-H."/>
            <person name="Lee Y.-J."/>
            <person name="Yi H."/>
            <person name="Bahn Y.-S."/>
            <person name="Kim J.F."/>
            <person name="Lee D.-W."/>
        </authorList>
    </citation>
    <scope>NUCLEOTIDE SEQUENCE [LARGE SCALE GENOMIC DNA]</scope>
    <source>
        <strain evidence="1 2">KACC 15219</strain>
    </source>
</reference>
<dbReference type="Pfam" id="PF05402">
    <property type="entry name" value="PqqD"/>
    <property type="match status" value="1"/>
</dbReference>
<dbReference type="InterPro" id="IPR008792">
    <property type="entry name" value="PQQD"/>
</dbReference>
<dbReference type="EMBL" id="CP018762">
    <property type="protein sequence ID" value="APZ35241.1"/>
    <property type="molecule type" value="Genomic_DNA"/>
</dbReference>
<keyword evidence="2" id="KW-1185">Reference proteome</keyword>
<dbReference type="InterPro" id="IPR027417">
    <property type="entry name" value="P-loop_NTPase"/>
</dbReference>
<sequence length="463" mass="48237">MGESILIEALGVPVVLDTTGTTDAEASAVRAAWRDAVVSDRARSGSSAEEVVILVREAGDESDLPQLLERLSQRVTLVAITTQRGRLWMLHAAGLALPDGRVLVLVGPSGRGKTTASRVLGAQLGYVSDETVAIDRDGRVYPYRKPLSIIEGGAYPKAQRSPAELGLAGLPDAPLQLAAIVLLDRRPDAADEPVIETLDLGDALEELVSQTSFLPDLDRPLQQLAAHVSAVGGVRRVVYSEATALSRIVENLVASGAEMPWHPAADGMLSVPVPRASAGYARTPIIDAVALTDPDRIAILQTDAEGEGEGAVQMLAGIAPALWRAASGAPFGDLVDAAIDAYGAPDDGAAGAAVRGAVDELVAAGLVRETVEQAWCIRDDVAWLDSGDRIAVLSLAAPDAQTRILEGSAGLIWRALADDPSDGTAAVIVTRVADAAGIDADGISRDVEAFLIDLRDSGFVSER</sequence>